<dbReference type="InterPro" id="IPR025993">
    <property type="entry name" value="Ceramide_glucosylTrfase"/>
</dbReference>
<dbReference type="EC" id="2.4.1.80" evidence="5"/>
<dbReference type="RefSeq" id="XP_001747970.1">
    <property type="nucleotide sequence ID" value="XM_001747918.1"/>
</dbReference>
<dbReference type="eggNOG" id="KOG2547">
    <property type="taxonomic scope" value="Eukaryota"/>
</dbReference>
<evidence type="ECO:0000256" key="1">
    <source>
        <dbReference type="ARBA" id="ARBA00004141"/>
    </source>
</evidence>
<evidence type="ECO:0000313" key="12">
    <source>
        <dbReference type="EMBL" id="EDQ87357.1"/>
    </source>
</evidence>
<keyword evidence="6" id="KW-0328">Glycosyltransferase</keyword>
<organism evidence="12 13">
    <name type="scientific">Monosiga brevicollis</name>
    <name type="common">Choanoflagellate</name>
    <dbReference type="NCBI Taxonomy" id="81824"/>
    <lineage>
        <taxon>Eukaryota</taxon>
        <taxon>Choanoflagellata</taxon>
        <taxon>Craspedida</taxon>
        <taxon>Salpingoecidae</taxon>
        <taxon>Monosiga</taxon>
    </lineage>
</organism>
<reference evidence="12 13" key="1">
    <citation type="journal article" date="2008" name="Nature">
        <title>The genome of the choanoflagellate Monosiga brevicollis and the origin of metazoans.</title>
        <authorList>
            <consortium name="JGI Sequencing"/>
            <person name="King N."/>
            <person name="Westbrook M.J."/>
            <person name="Young S.L."/>
            <person name="Kuo A."/>
            <person name="Abedin M."/>
            <person name="Chapman J."/>
            <person name="Fairclough S."/>
            <person name="Hellsten U."/>
            <person name="Isogai Y."/>
            <person name="Letunic I."/>
            <person name="Marr M."/>
            <person name="Pincus D."/>
            <person name="Putnam N."/>
            <person name="Rokas A."/>
            <person name="Wright K.J."/>
            <person name="Zuzow R."/>
            <person name="Dirks W."/>
            <person name="Good M."/>
            <person name="Goodstein D."/>
            <person name="Lemons D."/>
            <person name="Li W."/>
            <person name="Lyons J.B."/>
            <person name="Morris A."/>
            <person name="Nichols S."/>
            <person name="Richter D.J."/>
            <person name="Salamov A."/>
            <person name="Bork P."/>
            <person name="Lim W.A."/>
            <person name="Manning G."/>
            <person name="Miller W.T."/>
            <person name="McGinnis W."/>
            <person name="Shapiro H."/>
            <person name="Tjian R."/>
            <person name="Grigoriev I.V."/>
            <person name="Rokhsar D."/>
        </authorList>
    </citation>
    <scope>NUCLEOTIDE SEQUENCE [LARGE SCALE GENOMIC DNA]</scope>
    <source>
        <strain evidence="13">MX1 / ATCC 50154</strain>
    </source>
</reference>
<dbReference type="PANTHER" id="PTHR12726:SF0">
    <property type="entry name" value="CERAMIDE GLUCOSYLTRANSFERASE"/>
    <property type="match status" value="1"/>
</dbReference>
<gene>
    <name evidence="12" type="ORF">MONBRDRAFT_33437</name>
</gene>
<keyword evidence="10" id="KW-0472">Membrane</keyword>
<dbReference type="GeneID" id="5893217"/>
<evidence type="ECO:0000313" key="13">
    <source>
        <dbReference type="Proteomes" id="UP000001357"/>
    </source>
</evidence>
<keyword evidence="13" id="KW-1185">Reference proteome</keyword>
<dbReference type="InParanoid" id="A9V5E4"/>
<evidence type="ECO:0000256" key="7">
    <source>
        <dbReference type="ARBA" id="ARBA00022679"/>
    </source>
</evidence>
<keyword evidence="7" id="KW-0808">Transferase</keyword>
<dbReference type="PANTHER" id="PTHR12726">
    <property type="entry name" value="CERAMIDE GLUCOSYLTRANSFERASE"/>
    <property type="match status" value="1"/>
</dbReference>
<dbReference type="GO" id="GO:0008120">
    <property type="term" value="F:ceramide glucosyltransferase activity"/>
    <property type="evidence" value="ECO:0000318"/>
    <property type="project" value="GO_Central"/>
</dbReference>
<evidence type="ECO:0000256" key="5">
    <source>
        <dbReference type="ARBA" id="ARBA00012699"/>
    </source>
</evidence>
<protein>
    <recommendedName>
        <fullName evidence="5">ceramide glucosyltransferase</fullName>
        <ecNumber evidence="5">2.4.1.80</ecNumber>
    </recommendedName>
</protein>
<dbReference type="Proteomes" id="UP000001357">
    <property type="component" value="Unassembled WGS sequence"/>
</dbReference>
<dbReference type="KEGG" id="mbr:MONBRDRAFT_33437"/>
<dbReference type="FunCoup" id="A9V5E4">
    <property type="interactions" value="317"/>
</dbReference>
<dbReference type="UniPathway" id="UPA00222"/>
<dbReference type="SUPFAM" id="SSF53448">
    <property type="entry name" value="Nucleotide-diphospho-sugar transferases"/>
    <property type="match status" value="1"/>
</dbReference>
<comment type="pathway">
    <text evidence="3">Sphingolipid metabolism.</text>
</comment>
<comment type="subcellular location">
    <subcellularLocation>
        <location evidence="1">Membrane</location>
        <topology evidence="1">Multi-pass membrane protein</topology>
    </subcellularLocation>
</comment>
<dbReference type="InterPro" id="IPR029044">
    <property type="entry name" value="Nucleotide-diphossugar_trans"/>
</dbReference>
<name>A9V5E4_MONBE</name>
<evidence type="ECO:0000256" key="10">
    <source>
        <dbReference type="ARBA" id="ARBA00023136"/>
    </source>
</evidence>
<evidence type="ECO:0000256" key="11">
    <source>
        <dbReference type="SAM" id="MobiDB-lite"/>
    </source>
</evidence>
<accession>A9V5E4</accession>
<evidence type="ECO:0000256" key="4">
    <source>
        <dbReference type="ARBA" id="ARBA00006739"/>
    </source>
</evidence>
<evidence type="ECO:0000256" key="6">
    <source>
        <dbReference type="ARBA" id="ARBA00022676"/>
    </source>
</evidence>
<evidence type="ECO:0000256" key="3">
    <source>
        <dbReference type="ARBA" id="ARBA00004991"/>
    </source>
</evidence>
<dbReference type="GO" id="GO:0006679">
    <property type="term" value="P:glucosylceramide biosynthetic process"/>
    <property type="evidence" value="ECO:0000318"/>
    <property type="project" value="GO_Central"/>
</dbReference>
<keyword evidence="9" id="KW-1133">Transmembrane helix</keyword>
<keyword evidence="8" id="KW-0812">Transmembrane</keyword>
<evidence type="ECO:0000256" key="2">
    <source>
        <dbReference type="ARBA" id="ARBA00004760"/>
    </source>
</evidence>
<comment type="similarity">
    <text evidence="4">Belongs to the glycosyltransferase 2 family.</text>
</comment>
<feature type="compositionally biased region" description="Polar residues" evidence="11">
    <location>
        <begin position="41"/>
        <end position="54"/>
    </location>
</feature>
<comment type="pathway">
    <text evidence="2">Lipid metabolism; sphingolipid metabolism.</text>
</comment>
<dbReference type="STRING" id="81824.A9V5E4"/>
<dbReference type="Pfam" id="PF13506">
    <property type="entry name" value="Glyco_transf_21"/>
    <property type="match status" value="1"/>
</dbReference>
<sequence length="417" mass="46389">MLAVVVTGVVGVLAALLLVVRTIAIVRCFRVHPPHALVRSGSESASAERPQQQRQKNEFGKPQSNSTLVTGQVAGSGVSILKPLKGADLHLRSNLETFVRQAVQQANVEVLFCLETADDPAAQVVEDLLNEYPTARARCFTLPRRRGVNPKINNLYEAFESATYDTIWISDANLRTSDAHFTLTLTEFASVGQHGVLHQPPLTVYRNGFAAAIEEAYFSTQHCYLYAFADAMRINGFNGMSILLSRQLFKTRCGDLTAFSDFLAEDFFMSQALYAAGCRHRMSNAPAMQNAAPRQPYQLFLRLVRWQRLRQGSMWAASYLELLAEAWTSCVLLTLVVSPWAGLLFWLVAQAQDMLLQHHLTNLFERPPTAIAQQIVANWTREVHYLATANKAYLSEMTLFTLPAVAARCNSVYGCAL</sequence>
<evidence type="ECO:0000256" key="8">
    <source>
        <dbReference type="ARBA" id="ARBA00022692"/>
    </source>
</evidence>
<proteinExistence type="inferred from homology"/>
<dbReference type="EMBL" id="CH991560">
    <property type="protein sequence ID" value="EDQ87357.1"/>
    <property type="molecule type" value="Genomic_DNA"/>
</dbReference>
<dbReference type="GO" id="GO:0016020">
    <property type="term" value="C:membrane"/>
    <property type="evidence" value="ECO:0000318"/>
    <property type="project" value="GO_Central"/>
</dbReference>
<evidence type="ECO:0000256" key="9">
    <source>
        <dbReference type="ARBA" id="ARBA00022989"/>
    </source>
</evidence>
<dbReference type="AlphaFoldDB" id="A9V5E4"/>
<feature type="region of interest" description="Disordered" evidence="11">
    <location>
        <begin position="39"/>
        <end position="66"/>
    </location>
</feature>